<dbReference type="Gene3D" id="1.10.30.50">
    <property type="match status" value="1"/>
</dbReference>
<dbReference type="EMBL" id="MH834597">
    <property type="protein sequence ID" value="AYN56976.1"/>
    <property type="molecule type" value="Genomic_DNA"/>
</dbReference>
<sequence length="86" mass="9774">MVAKIRRMVWDNYPHECHWCKRELLFDTFTVEHLLERVNGGTNALSNLRPACGSRKTGGCGENFARGNRNRKKSSLGVDNSGFFKS</sequence>
<keyword evidence="3" id="KW-0378">Hydrolase</keyword>
<keyword evidence="4" id="KW-1185">Reference proteome</keyword>
<dbReference type="Pfam" id="PF01844">
    <property type="entry name" value="HNH"/>
    <property type="match status" value="1"/>
</dbReference>
<evidence type="ECO:0000313" key="4">
    <source>
        <dbReference type="Proteomes" id="UP000276426"/>
    </source>
</evidence>
<keyword evidence="3" id="KW-0255">Endonuclease</keyword>
<evidence type="ECO:0000313" key="3">
    <source>
        <dbReference type="EMBL" id="AYN56976.1"/>
    </source>
</evidence>
<dbReference type="Proteomes" id="UP000276426">
    <property type="component" value="Segment"/>
</dbReference>
<dbReference type="GO" id="GO:0003676">
    <property type="term" value="F:nucleic acid binding"/>
    <property type="evidence" value="ECO:0007669"/>
    <property type="project" value="InterPro"/>
</dbReference>
<evidence type="ECO:0000259" key="2">
    <source>
        <dbReference type="Pfam" id="PF01844"/>
    </source>
</evidence>
<dbReference type="CDD" id="cd00085">
    <property type="entry name" value="HNHc"/>
    <property type="match status" value="1"/>
</dbReference>
<protein>
    <submittedName>
        <fullName evidence="3">HNH endonuclease</fullName>
    </submittedName>
</protein>
<gene>
    <name evidence="3" type="primary">23</name>
    <name evidence="3" type="ORF">PBI_ATRAXA_23</name>
</gene>
<dbReference type="KEGG" id="vg:77924955"/>
<feature type="region of interest" description="Disordered" evidence="1">
    <location>
        <begin position="63"/>
        <end position="86"/>
    </location>
</feature>
<dbReference type="InterPro" id="IPR003615">
    <property type="entry name" value="HNH_nuc"/>
</dbReference>
<dbReference type="GO" id="GO:0004519">
    <property type="term" value="F:endonuclease activity"/>
    <property type="evidence" value="ECO:0007669"/>
    <property type="project" value="UniProtKB-KW"/>
</dbReference>
<accession>A0A3G2KD78</accession>
<feature type="domain" description="HNH" evidence="2">
    <location>
        <begin position="17"/>
        <end position="53"/>
    </location>
</feature>
<dbReference type="GeneID" id="77924955"/>
<dbReference type="InterPro" id="IPR002711">
    <property type="entry name" value="HNH"/>
</dbReference>
<name>A0A3G2KD78_9CAUD</name>
<dbReference type="GO" id="GO:0008270">
    <property type="term" value="F:zinc ion binding"/>
    <property type="evidence" value="ECO:0007669"/>
    <property type="project" value="InterPro"/>
</dbReference>
<evidence type="ECO:0000256" key="1">
    <source>
        <dbReference type="SAM" id="MobiDB-lite"/>
    </source>
</evidence>
<dbReference type="RefSeq" id="YP_010649407.1">
    <property type="nucleotide sequence ID" value="NC_070767.1"/>
</dbReference>
<keyword evidence="3" id="KW-0540">Nuclease</keyword>
<reference evidence="3 4" key="1">
    <citation type="submission" date="2018-09" db="EMBL/GenBank/DDBJ databases">
        <authorList>
            <person name="Fryberger R.B."/>
            <person name="Stoner T.H."/>
            <person name="Garlena R.A."/>
            <person name="Russell D.A."/>
            <person name="Pope W.H."/>
            <person name="Jacobs-Sera D."/>
            <person name="Hatfull G.F."/>
        </authorList>
    </citation>
    <scope>NUCLEOTIDE SEQUENCE [LARGE SCALE GENOMIC DNA]</scope>
</reference>
<proteinExistence type="predicted"/>
<organism evidence="3 4">
    <name type="scientific">Arthrobacter phage Atraxa</name>
    <dbReference type="NCBI Taxonomy" id="2419947"/>
    <lineage>
        <taxon>Viruses</taxon>
        <taxon>Duplodnaviria</taxon>
        <taxon>Heunggongvirae</taxon>
        <taxon>Uroviricota</taxon>
        <taxon>Caudoviricetes</taxon>
        <taxon>Atraxavirus</taxon>
        <taxon>Atraxavirus atraxa</taxon>
    </lineage>
</organism>